<dbReference type="InterPro" id="IPR012677">
    <property type="entry name" value="Nucleotide-bd_a/b_plait_sf"/>
</dbReference>
<protein>
    <submittedName>
        <fullName evidence="5">RRM domain-containing protein</fullName>
    </submittedName>
</protein>
<sequence>MSGLILNDVSERSVFALLHCLVDAGVAPVWCQVTPRLVQVSSSHLAVHLSLFVSFPEFRVNLSSMNNFYDRKDRTLFVSMIHKSITDDDLYALLSRAGPIEKVIFKENQDGTPLHALVIFRNVESVVFSMIHILPMVRSSKLIELRPLR</sequence>
<evidence type="ECO:0000259" key="2">
    <source>
        <dbReference type="PROSITE" id="PS50102"/>
    </source>
</evidence>
<dbReference type="GO" id="GO:0003723">
    <property type="term" value="F:RNA binding"/>
    <property type="evidence" value="ECO:0007669"/>
    <property type="project" value="UniProtKB-UniRule"/>
</dbReference>
<dbReference type="EMBL" id="UZAF01021800">
    <property type="protein sequence ID" value="VDO81049.1"/>
    <property type="molecule type" value="Genomic_DNA"/>
</dbReference>
<reference evidence="5" key="1">
    <citation type="submission" date="2017-02" db="UniProtKB">
        <authorList>
            <consortium name="WormBaseParasite"/>
        </authorList>
    </citation>
    <scope>IDENTIFICATION</scope>
</reference>
<keyword evidence="1" id="KW-0694">RNA-binding</keyword>
<dbReference type="Proteomes" id="UP000268014">
    <property type="component" value="Unassembled WGS sequence"/>
</dbReference>
<dbReference type="Pfam" id="PF00076">
    <property type="entry name" value="RRM_1"/>
    <property type="match status" value="1"/>
</dbReference>
<dbReference type="WBParaSite" id="HPLM_0002004701-mRNA-1">
    <property type="protein sequence ID" value="HPLM_0002004701-mRNA-1"/>
    <property type="gene ID" value="HPLM_0002004701"/>
</dbReference>
<keyword evidence="4" id="KW-1185">Reference proteome</keyword>
<evidence type="ECO:0000313" key="4">
    <source>
        <dbReference type="Proteomes" id="UP000268014"/>
    </source>
</evidence>
<dbReference type="AlphaFoldDB" id="A0A0N4X6Q5"/>
<accession>A0A0N4X6Q5</accession>
<feature type="domain" description="RRM" evidence="2">
    <location>
        <begin position="74"/>
        <end position="149"/>
    </location>
</feature>
<dbReference type="Gene3D" id="3.30.70.330">
    <property type="match status" value="1"/>
</dbReference>
<dbReference type="InterPro" id="IPR035979">
    <property type="entry name" value="RBD_domain_sf"/>
</dbReference>
<proteinExistence type="predicted"/>
<dbReference type="InterPro" id="IPR000504">
    <property type="entry name" value="RRM_dom"/>
</dbReference>
<reference evidence="3 4" key="2">
    <citation type="submission" date="2018-11" db="EMBL/GenBank/DDBJ databases">
        <authorList>
            <consortium name="Pathogen Informatics"/>
        </authorList>
    </citation>
    <scope>NUCLEOTIDE SEQUENCE [LARGE SCALE GENOMIC DNA]</scope>
    <source>
        <strain evidence="3 4">MHpl1</strain>
    </source>
</reference>
<name>A0A0N4X6Q5_HAEPC</name>
<gene>
    <name evidence="3" type="ORF">HPLM_LOCUS20039</name>
</gene>
<dbReference type="OrthoDB" id="407442at2759"/>
<evidence type="ECO:0000313" key="5">
    <source>
        <dbReference type="WBParaSite" id="HPLM_0002004701-mRNA-1"/>
    </source>
</evidence>
<dbReference type="SUPFAM" id="SSF54928">
    <property type="entry name" value="RNA-binding domain, RBD"/>
    <property type="match status" value="1"/>
</dbReference>
<dbReference type="PROSITE" id="PS50102">
    <property type="entry name" value="RRM"/>
    <property type="match status" value="1"/>
</dbReference>
<evidence type="ECO:0000256" key="1">
    <source>
        <dbReference type="PROSITE-ProRule" id="PRU00176"/>
    </source>
</evidence>
<evidence type="ECO:0000313" key="3">
    <source>
        <dbReference type="EMBL" id="VDO81049.1"/>
    </source>
</evidence>
<dbReference type="SMART" id="SM00360">
    <property type="entry name" value="RRM"/>
    <property type="match status" value="1"/>
</dbReference>
<organism evidence="5">
    <name type="scientific">Haemonchus placei</name>
    <name type="common">Barber's pole worm</name>
    <dbReference type="NCBI Taxonomy" id="6290"/>
    <lineage>
        <taxon>Eukaryota</taxon>
        <taxon>Metazoa</taxon>
        <taxon>Ecdysozoa</taxon>
        <taxon>Nematoda</taxon>
        <taxon>Chromadorea</taxon>
        <taxon>Rhabditida</taxon>
        <taxon>Rhabditina</taxon>
        <taxon>Rhabditomorpha</taxon>
        <taxon>Strongyloidea</taxon>
        <taxon>Trichostrongylidae</taxon>
        <taxon>Haemonchus</taxon>
    </lineage>
</organism>